<protein>
    <submittedName>
        <fullName evidence="1">Uncharacterized protein</fullName>
    </submittedName>
</protein>
<accession>A0ACB9BZQ0</accession>
<name>A0ACB9BZQ0_9ASTR</name>
<reference evidence="1 2" key="2">
    <citation type="journal article" date="2022" name="Mol. Ecol. Resour.">
        <title>The genomes of chicory, endive, great burdock and yacon provide insights into Asteraceae paleo-polyploidization history and plant inulin production.</title>
        <authorList>
            <person name="Fan W."/>
            <person name="Wang S."/>
            <person name="Wang H."/>
            <person name="Wang A."/>
            <person name="Jiang F."/>
            <person name="Liu H."/>
            <person name="Zhao H."/>
            <person name="Xu D."/>
            <person name="Zhang Y."/>
        </authorList>
    </citation>
    <scope>NUCLEOTIDE SEQUENCE [LARGE SCALE GENOMIC DNA]</scope>
    <source>
        <strain evidence="2">cv. Yunnan</strain>
        <tissue evidence="1">Leaves</tissue>
    </source>
</reference>
<dbReference type="EMBL" id="CM042039">
    <property type="protein sequence ID" value="KAI3727419.1"/>
    <property type="molecule type" value="Genomic_DNA"/>
</dbReference>
<organism evidence="1 2">
    <name type="scientific">Smallanthus sonchifolius</name>
    <dbReference type="NCBI Taxonomy" id="185202"/>
    <lineage>
        <taxon>Eukaryota</taxon>
        <taxon>Viridiplantae</taxon>
        <taxon>Streptophyta</taxon>
        <taxon>Embryophyta</taxon>
        <taxon>Tracheophyta</taxon>
        <taxon>Spermatophyta</taxon>
        <taxon>Magnoliopsida</taxon>
        <taxon>eudicotyledons</taxon>
        <taxon>Gunneridae</taxon>
        <taxon>Pentapetalae</taxon>
        <taxon>asterids</taxon>
        <taxon>campanulids</taxon>
        <taxon>Asterales</taxon>
        <taxon>Asteraceae</taxon>
        <taxon>Asteroideae</taxon>
        <taxon>Heliantheae alliance</taxon>
        <taxon>Millerieae</taxon>
        <taxon>Smallanthus</taxon>
    </lineage>
</organism>
<sequence>MMSISPLGFNEFRVGKDMVKDAGETQSTWKSRKTRMDILKKEIATKEARLEEIASNINATDTNSALRNSTLKMKGSKLVKFSAKLNVDGVACIDENMIEAEREPSMEQPTSNFYGAMVNNTVYSGGNQSQEVNGNWQRKQERVLNTIFRNSLTQDQRFEAKRFVLDKLVPLDSSLSEWSTQLLEYFRHLCSIYEFGDGYLAASRDRMRSMGREETVYEEDMEDVD</sequence>
<reference evidence="2" key="1">
    <citation type="journal article" date="2022" name="Mol. Ecol. Resour.">
        <title>The genomes of chicory, endive, great burdock and yacon provide insights into Asteraceae palaeo-polyploidization history and plant inulin production.</title>
        <authorList>
            <person name="Fan W."/>
            <person name="Wang S."/>
            <person name="Wang H."/>
            <person name="Wang A."/>
            <person name="Jiang F."/>
            <person name="Liu H."/>
            <person name="Zhao H."/>
            <person name="Xu D."/>
            <person name="Zhang Y."/>
        </authorList>
    </citation>
    <scope>NUCLEOTIDE SEQUENCE [LARGE SCALE GENOMIC DNA]</scope>
    <source>
        <strain evidence="2">cv. Yunnan</strain>
    </source>
</reference>
<evidence type="ECO:0000313" key="2">
    <source>
        <dbReference type="Proteomes" id="UP001056120"/>
    </source>
</evidence>
<comment type="caution">
    <text evidence="1">The sequence shown here is derived from an EMBL/GenBank/DDBJ whole genome shotgun (WGS) entry which is preliminary data.</text>
</comment>
<keyword evidence="2" id="KW-1185">Reference proteome</keyword>
<proteinExistence type="predicted"/>
<dbReference type="Proteomes" id="UP001056120">
    <property type="component" value="Linkage Group LG22"/>
</dbReference>
<gene>
    <name evidence="1" type="ORF">L1987_67233</name>
</gene>
<evidence type="ECO:0000313" key="1">
    <source>
        <dbReference type="EMBL" id="KAI3727419.1"/>
    </source>
</evidence>